<keyword evidence="1" id="KW-0812">Transmembrane</keyword>
<keyword evidence="1" id="KW-1133">Transmembrane helix</keyword>
<gene>
    <name evidence="2" type="ORF">KP78_21150</name>
</gene>
<comment type="caution">
    <text evidence="2">The sequence shown here is derived from an EMBL/GenBank/DDBJ whole genome shotgun (WGS) entry which is preliminary data.</text>
</comment>
<sequence length="947" mass="102536">MHENFMARIGARIKEFQAKMKQVDAQVRKTAMGTDKPIGADISEFLRKAALVAAQARALARDKVIIPVEVRVNNFQQRMDRIANTIRSLSTVIQNQLGGAFLSISPTLAPIIATLTGALGNLGPMIGTLGGSTFALGSAFGFAGTAAIGFGAAAIPTIKAIFGETENLTVAQAAARADFDKTESVWQRIVKTVEQPVMDGFTKAMEISRKVLSSVEPMFLNTANAVNGLLDSLNKEVGGAELQNFFRTLNDYAGPFTKVLGEALGLLGKGFMNMMVAFAPLSLQTAEGFRAMAERFAEWANGLSASDKFQSFVDYVNTNMPKMRAIFRDAIAGIVYLFAGFGDSSAGMMDGLVNMMSRFKQWASELGNNQNFQMFLGYIADNAPKVISLIGNITTFLVNLGIGLAPVGSLLLDLVNRFLSWTNSLMENNRVVGVIISVITVLAGLFLALVPTIVAITTLFSGFGTALMAGVGKAFTFVKPLFTNFGATIAKVAPFISSLASKALPLLSRAFMFLGGPVGIIIGVLSLLIPVFIRLWNENEKFREGVITVWNAIKTTISTVVQAVSDFVMSVWGAIVVWWNENNESIKTTAKSIWDAVYNTIVTVLTTAWGFIMQVVTLIQEYWAEHGDSILSNAKTAWEGIKTAITTFLSATWEFIKEVVTRIQEFWNEHGETILSIAKAVWEDIKTAISLAIDVVWSVIKLALELIQGIFETVWPIISGVVEIAWAAITTAVEIATDLVFGIIDTIMNLIKGDWEAAWESIKETANSIWDSIVSIFEGIDLVQIGKDIIQGLIDGIASMATAVWDTVTGVAGNILDAITKKTDTHSPSRETHKLGEFIGQGLVNGLASMGRKVRDTAIGIAGIMTDNLAPKIALADMGVSASLDTSINNSDMRGVKHAFSAELDKFELPDRDIILVMDGREVGRVTAPYVKDENDMRKDMIRIGRG</sequence>
<feature type="transmembrane region" description="Helical" evidence="1">
    <location>
        <begin position="431"/>
        <end position="461"/>
    </location>
</feature>
<feature type="transmembrane region" description="Helical" evidence="1">
    <location>
        <begin position="97"/>
        <end position="122"/>
    </location>
</feature>
<dbReference type="AlphaFoldDB" id="A0A0C2VMU7"/>
<dbReference type="EMBL" id="JXRP01000017">
    <property type="protein sequence ID" value="KIL45766.1"/>
    <property type="molecule type" value="Genomic_DNA"/>
</dbReference>
<dbReference type="STRING" id="889306.KP78_21150"/>
<dbReference type="PANTHER" id="PTHR37813">
    <property type="entry name" value="FELS-2 PROPHAGE PROTEIN"/>
    <property type="match status" value="1"/>
</dbReference>
<keyword evidence="3" id="KW-1185">Reference proteome</keyword>
<name>A0A0C2VMU7_9BACL</name>
<evidence type="ECO:0000313" key="3">
    <source>
        <dbReference type="Proteomes" id="UP000031938"/>
    </source>
</evidence>
<organism evidence="2 3">
    <name type="scientific">Jeotgalibacillus soli</name>
    <dbReference type="NCBI Taxonomy" id="889306"/>
    <lineage>
        <taxon>Bacteria</taxon>
        <taxon>Bacillati</taxon>
        <taxon>Bacillota</taxon>
        <taxon>Bacilli</taxon>
        <taxon>Bacillales</taxon>
        <taxon>Caryophanaceae</taxon>
        <taxon>Jeotgalibacillus</taxon>
    </lineage>
</organism>
<feature type="transmembrane region" description="Helical" evidence="1">
    <location>
        <begin position="330"/>
        <end position="349"/>
    </location>
</feature>
<dbReference type="Gene3D" id="1.20.120.20">
    <property type="entry name" value="Apolipoprotein"/>
    <property type="match status" value="1"/>
</dbReference>
<reference evidence="2 3" key="1">
    <citation type="submission" date="2015-01" db="EMBL/GenBank/DDBJ databases">
        <title>Genome sequencing of Jeotgalibacillus soli.</title>
        <authorList>
            <person name="Goh K.M."/>
            <person name="Chan K.-G."/>
            <person name="Yaakop A.S."/>
            <person name="Ee R."/>
            <person name="Gan H.M."/>
            <person name="Chan C.S."/>
        </authorList>
    </citation>
    <scope>NUCLEOTIDE SEQUENCE [LARGE SCALE GENOMIC DNA]</scope>
    <source>
        <strain evidence="2 3">P9</strain>
    </source>
</reference>
<dbReference type="Proteomes" id="UP000031938">
    <property type="component" value="Unassembled WGS sequence"/>
</dbReference>
<feature type="transmembrane region" description="Helical" evidence="1">
    <location>
        <begin position="592"/>
        <end position="612"/>
    </location>
</feature>
<dbReference type="RefSeq" id="WP_041088508.1">
    <property type="nucleotide sequence ID" value="NZ_JXRP01000017.1"/>
</dbReference>
<keyword evidence="1" id="KW-0472">Membrane</keyword>
<dbReference type="PANTHER" id="PTHR37813:SF1">
    <property type="entry name" value="FELS-2 PROPHAGE PROTEIN"/>
    <property type="match status" value="1"/>
</dbReference>
<feature type="transmembrane region" description="Helical" evidence="1">
    <location>
        <begin position="396"/>
        <end position="419"/>
    </location>
</feature>
<evidence type="ECO:0000256" key="1">
    <source>
        <dbReference type="SAM" id="Phobius"/>
    </source>
</evidence>
<dbReference type="SUPFAM" id="SSF48371">
    <property type="entry name" value="ARM repeat"/>
    <property type="match status" value="1"/>
</dbReference>
<dbReference type="PATRIC" id="fig|889306.3.peg.2130"/>
<dbReference type="InterPro" id="IPR016024">
    <property type="entry name" value="ARM-type_fold"/>
</dbReference>
<protein>
    <submittedName>
        <fullName evidence="2">Uncharacterized protein</fullName>
    </submittedName>
</protein>
<feature type="transmembrane region" description="Helical" evidence="1">
    <location>
        <begin position="134"/>
        <end position="155"/>
    </location>
</feature>
<proteinExistence type="predicted"/>
<dbReference type="OrthoDB" id="2157658at2"/>
<feature type="transmembrane region" description="Helical" evidence="1">
    <location>
        <begin position="511"/>
        <end position="536"/>
    </location>
</feature>
<evidence type="ECO:0000313" key="2">
    <source>
        <dbReference type="EMBL" id="KIL45766.1"/>
    </source>
</evidence>
<accession>A0A0C2VMU7</accession>